<evidence type="ECO:0000313" key="2">
    <source>
        <dbReference type="Proteomes" id="UP000799778"/>
    </source>
</evidence>
<reference evidence="1" key="1">
    <citation type="journal article" date="2020" name="Stud. Mycol.">
        <title>101 Dothideomycetes genomes: a test case for predicting lifestyles and emergence of pathogens.</title>
        <authorList>
            <person name="Haridas S."/>
            <person name="Albert R."/>
            <person name="Binder M."/>
            <person name="Bloem J."/>
            <person name="Labutti K."/>
            <person name="Salamov A."/>
            <person name="Andreopoulos B."/>
            <person name="Baker S."/>
            <person name="Barry K."/>
            <person name="Bills G."/>
            <person name="Bluhm B."/>
            <person name="Cannon C."/>
            <person name="Castanera R."/>
            <person name="Culley D."/>
            <person name="Daum C."/>
            <person name="Ezra D."/>
            <person name="Gonzalez J."/>
            <person name="Henrissat B."/>
            <person name="Kuo A."/>
            <person name="Liang C."/>
            <person name="Lipzen A."/>
            <person name="Lutzoni F."/>
            <person name="Magnuson J."/>
            <person name="Mondo S."/>
            <person name="Nolan M."/>
            <person name="Ohm R."/>
            <person name="Pangilinan J."/>
            <person name="Park H.-J."/>
            <person name="Ramirez L."/>
            <person name="Alfaro M."/>
            <person name="Sun H."/>
            <person name="Tritt A."/>
            <person name="Yoshinaga Y."/>
            <person name="Zwiers L.-H."/>
            <person name="Turgeon B."/>
            <person name="Goodwin S."/>
            <person name="Spatafora J."/>
            <person name="Crous P."/>
            <person name="Grigoriev I."/>
        </authorList>
    </citation>
    <scope>NUCLEOTIDE SEQUENCE</scope>
    <source>
        <strain evidence="1">CBS 175.79</strain>
    </source>
</reference>
<proteinExistence type="predicted"/>
<protein>
    <submittedName>
        <fullName evidence="1">Uncharacterized protein</fullName>
    </submittedName>
</protein>
<gene>
    <name evidence="1" type="ORF">BU24DRAFT_221990</name>
</gene>
<accession>A0A6A5XPG9</accession>
<sequence>MESVRMIYSIASLKSGGENQGILRTSMCIQKRQQSNATEEVTALLGAKDDSSQITVFDNQEITIKQSCRQTELPTSPSLAKMHDHCTTLACNLGDLGLRGPPLAGQMHAIRATDVSYEVVHSRVWERRCPVVTRLRGRIHDRPASIVYGKGSRDLSC</sequence>
<dbReference type="RefSeq" id="XP_033383138.1">
    <property type="nucleotide sequence ID" value="XM_033522066.1"/>
</dbReference>
<dbReference type="GeneID" id="54279463"/>
<name>A0A6A5XPG9_9PLEO</name>
<keyword evidence="2" id="KW-1185">Reference proteome</keyword>
<organism evidence="1 2">
    <name type="scientific">Aaosphaeria arxii CBS 175.79</name>
    <dbReference type="NCBI Taxonomy" id="1450172"/>
    <lineage>
        <taxon>Eukaryota</taxon>
        <taxon>Fungi</taxon>
        <taxon>Dikarya</taxon>
        <taxon>Ascomycota</taxon>
        <taxon>Pezizomycotina</taxon>
        <taxon>Dothideomycetes</taxon>
        <taxon>Pleosporomycetidae</taxon>
        <taxon>Pleosporales</taxon>
        <taxon>Pleosporales incertae sedis</taxon>
        <taxon>Aaosphaeria</taxon>
    </lineage>
</organism>
<dbReference type="Proteomes" id="UP000799778">
    <property type="component" value="Unassembled WGS sequence"/>
</dbReference>
<dbReference type="EMBL" id="ML978070">
    <property type="protein sequence ID" value="KAF2014799.1"/>
    <property type="molecule type" value="Genomic_DNA"/>
</dbReference>
<dbReference type="AlphaFoldDB" id="A0A6A5XPG9"/>
<evidence type="ECO:0000313" key="1">
    <source>
        <dbReference type="EMBL" id="KAF2014799.1"/>
    </source>
</evidence>